<name>A0A9E8SGW4_9FLAO</name>
<reference evidence="1" key="1">
    <citation type="submission" date="2022-11" db="EMBL/GenBank/DDBJ databases">
        <title>Lacinutrix neustonica HL-RS19T sp. nov., isolated from the surface microlayer sample of brackish Lake Shihwa.</title>
        <authorList>
            <person name="Choi J.Y."/>
            <person name="Hwang C.Y."/>
        </authorList>
    </citation>
    <scope>NUCLEOTIDE SEQUENCE</scope>
    <source>
        <strain evidence="1">HL-RS19</strain>
    </source>
</reference>
<evidence type="ECO:0000313" key="2">
    <source>
        <dbReference type="Proteomes" id="UP001164705"/>
    </source>
</evidence>
<organism evidence="1 2">
    <name type="scientific">Lacinutrix neustonica</name>
    <dbReference type="NCBI Taxonomy" id="2980107"/>
    <lineage>
        <taxon>Bacteria</taxon>
        <taxon>Pseudomonadati</taxon>
        <taxon>Bacteroidota</taxon>
        <taxon>Flavobacteriia</taxon>
        <taxon>Flavobacteriales</taxon>
        <taxon>Flavobacteriaceae</taxon>
        <taxon>Lacinutrix</taxon>
    </lineage>
</organism>
<sequence>MSTTKITEEHHNELYRAMVILENPSIAAKITHLIGKPIEKGLELLPASWHEKIGEVTRSALVKATDAAIFTMKDKPNAAPSNWWHKVGVAVSVVLEAFLDYQLWL</sequence>
<dbReference type="Proteomes" id="UP001164705">
    <property type="component" value="Chromosome"/>
</dbReference>
<keyword evidence="2" id="KW-1185">Reference proteome</keyword>
<proteinExistence type="predicted"/>
<dbReference type="KEGG" id="lnu:N7U66_20480"/>
<accession>A0A9E8SGW4</accession>
<dbReference type="RefSeq" id="WP_267676717.1">
    <property type="nucleotide sequence ID" value="NZ_CP113088.1"/>
</dbReference>
<gene>
    <name evidence="1" type="ORF">N7U66_20480</name>
</gene>
<evidence type="ECO:0000313" key="1">
    <source>
        <dbReference type="EMBL" id="WAC02120.1"/>
    </source>
</evidence>
<dbReference type="EMBL" id="CP113088">
    <property type="protein sequence ID" value="WAC02120.1"/>
    <property type="molecule type" value="Genomic_DNA"/>
</dbReference>
<protein>
    <submittedName>
        <fullName evidence="1">Uncharacterized protein</fullName>
    </submittedName>
</protein>
<dbReference type="AlphaFoldDB" id="A0A9E8SGW4"/>